<dbReference type="Proteomes" id="UP000588647">
    <property type="component" value="Unassembled WGS sequence"/>
</dbReference>
<reference evidence="2 3" key="1">
    <citation type="submission" date="2020-08" db="EMBL/GenBank/DDBJ databases">
        <title>Genomic Encyclopedia of Type Strains, Phase IV (KMG-IV): sequencing the most valuable type-strain genomes for metagenomic binning, comparative biology and taxonomic classification.</title>
        <authorList>
            <person name="Goeker M."/>
        </authorList>
    </citation>
    <scope>NUCLEOTIDE SEQUENCE [LARGE SCALE GENOMIC DNA]</scope>
    <source>
        <strain evidence="2 3">DSM 103570</strain>
    </source>
</reference>
<keyword evidence="1" id="KW-0472">Membrane</keyword>
<accession>A0A7W6MNU2</accession>
<evidence type="ECO:0000256" key="1">
    <source>
        <dbReference type="SAM" id="Phobius"/>
    </source>
</evidence>
<feature type="transmembrane region" description="Helical" evidence="1">
    <location>
        <begin position="22"/>
        <end position="44"/>
    </location>
</feature>
<dbReference type="RefSeq" id="WP_183206701.1">
    <property type="nucleotide sequence ID" value="NZ_JAAAMM010000001.1"/>
</dbReference>
<proteinExistence type="predicted"/>
<organism evidence="2 3">
    <name type="scientific">Aurantimonas endophytica</name>
    <dbReference type="NCBI Taxonomy" id="1522175"/>
    <lineage>
        <taxon>Bacteria</taxon>
        <taxon>Pseudomonadati</taxon>
        <taxon>Pseudomonadota</taxon>
        <taxon>Alphaproteobacteria</taxon>
        <taxon>Hyphomicrobiales</taxon>
        <taxon>Aurantimonadaceae</taxon>
        <taxon>Aurantimonas</taxon>
    </lineage>
</organism>
<dbReference type="EMBL" id="JACIEM010000001">
    <property type="protein sequence ID" value="MBB4002225.1"/>
    <property type="molecule type" value="Genomic_DNA"/>
</dbReference>
<keyword evidence="1" id="KW-0812">Transmembrane</keyword>
<keyword evidence="3" id="KW-1185">Reference proteome</keyword>
<evidence type="ECO:0000313" key="2">
    <source>
        <dbReference type="EMBL" id="MBB4002225.1"/>
    </source>
</evidence>
<gene>
    <name evidence="2" type="ORF">GGR03_001272</name>
</gene>
<name>A0A7W6MNU2_9HYPH</name>
<sequence>MTAAPEPCAHGMQRTSALRRSALQRLTLAAIPIAFLWLAVGFALDVFA</sequence>
<protein>
    <submittedName>
        <fullName evidence="2">Uncharacterized protein</fullName>
    </submittedName>
</protein>
<comment type="caution">
    <text evidence="2">The sequence shown here is derived from an EMBL/GenBank/DDBJ whole genome shotgun (WGS) entry which is preliminary data.</text>
</comment>
<evidence type="ECO:0000313" key="3">
    <source>
        <dbReference type="Proteomes" id="UP000588647"/>
    </source>
</evidence>
<keyword evidence="1" id="KW-1133">Transmembrane helix</keyword>
<dbReference type="AlphaFoldDB" id="A0A7W6MNU2"/>